<name>A0ACC2SFZ7_9FUNG</name>
<dbReference type="Proteomes" id="UP001165960">
    <property type="component" value="Unassembled WGS sequence"/>
</dbReference>
<protein>
    <submittedName>
        <fullName evidence="1">Uncharacterized protein</fullName>
    </submittedName>
</protein>
<proteinExistence type="predicted"/>
<accession>A0ACC2SFZ7</accession>
<evidence type="ECO:0000313" key="1">
    <source>
        <dbReference type="EMBL" id="KAJ9061166.1"/>
    </source>
</evidence>
<keyword evidence="2" id="KW-1185">Reference proteome</keyword>
<gene>
    <name evidence="1" type="ORF">DSO57_1023173</name>
</gene>
<evidence type="ECO:0000313" key="2">
    <source>
        <dbReference type="Proteomes" id="UP001165960"/>
    </source>
</evidence>
<comment type="caution">
    <text evidence="1">The sequence shown here is derived from an EMBL/GenBank/DDBJ whole genome shotgun (WGS) entry which is preliminary data.</text>
</comment>
<dbReference type="EMBL" id="QTSX02005090">
    <property type="protein sequence ID" value="KAJ9061166.1"/>
    <property type="molecule type" value="Genomic_DNA"/>
</dbReference>
<organism evidence="1 2">
    <name type="scientific">Entomophthora muscae</name>
    <dbReference type="NCBI Taxonomy" id="34485"/>
    <lineage>
        <taxon>Eukaryota</taxon>
        <taxon>Fungi</taxon>
        <taxon>Fungi incertae sedis</taxon>
        <taxon>Zoopagomycota</taxon>
        <taxon>Entomophthoromycotina</taxon>
        <taxon>Entomophthoromycetes</taxon>
        <taxon>Entomophthorales</taxon>
        <taxon>Entomophthoraceae</taxon>
        <taxon>Entomophthora</taxon>
    </lineage>
</organism>
<sequence>MQHCGFCKGPLQSTPVFKHQVKKPEQLRDESTDVRSIITKCGHTFHYVCLVRDKFQENGLVDCFSCHKRTRLSDTIIVDSSNEATDSGDTAAQASGVKRSSPCNIAQQRNKQSFNSPHNFNQSKNFLFRGINPSHIFKTIALGILLALVFVYVSGGLLGDTSVDVSENSQGLLGSSLLRLKKTAAAMNGIKADFFQRKLPGKLDLVLGDLERGVE</sequence>
<reference evidence="1" key="1">
    <citation type="submission" date="2022-04" db="EMBL/GenBank/DDBJ databases">
        <title>Genome of the entomopathogenic fungus Entomophthora muscae.</title>
        <authorList>
            <person name="Elya C."/>
            <person name="Lovett B.R."/>
            <person name="Lee E."/>
            <person name="Macias A.M."/>
            <person name="Hajek A.E."/>
            <person name="De Bivort B.L."/>
            <person name="Kasson M.T."/>
            <person name="De Fine Licht H.H."/>
            <person name="Stajich J.E."/>
        </authorList>
    </citation>
    <scope>NUCLEOTIDE SEQUENCE</scope>
    <source>
        <strain evidence="1">Berkeley</strain>
    </source>
</reference>